<comment type="caution">
    <text evidence="2">The sequence shown here is derived from an EMBL/GenBank/DDBJ whole genome shotgun (WGS) entry which is preliminary data.</text>
</comment>
<gene>
    <name evidence="2" type="ORF">E2C01_027015</name>
</gene>
<feature type="region of interest" description="Disordered" evidence="1">
    <location>
        <begin position="1"/>
        <end position="48"/>
    </location>
</feature>
<sequence>MSHSSPHHPSPDPAARRGTEYVRQKGVRSSDGGTTFHLPSHLFPPSTEPTPLSVYRCGWRRQEVGQSAHHLHNF</sequence>
<reference evidence="2 3" key="1">
    <citation type="submission" date="2019-05" db="EMBL/GenBank/DDBJ databases">
        <title>Another draft genome of Portunus trituberculatus and its Hox gene families provides insights of decapod evolution.</title>
        <authorList>
            <person name="Jeong J.-H."/>
            <person name="Song I."/>
            <person name="Kim S."/>
            <person name="Choi T."/>
            <person name="Kim D."/>
            <person name="Ryu S."/>
            <person name="Kim W."/>
        </authorList>
    </citation>
    <scope>NUCLEOTIDE SEQUENCE [LARGE SCALE GENOMIC DNA]</scope>
    <source>
        <tissue evidence="2">Muscle</tissue>
    </source>
</reference>
<keyword evidence="3" id="KW-1185">Reference proteome</keyword>
<dbReference type="Proteomes" id="UP000324222">
    <property type="component" value="Unassembled WGS sequence"/>
</dbReference>
<feature type="compositionally biased region" description="Basic and acidic residues" evidence="1">
    <location>
        <begin position="14"/>
        <end position="23"/>
    </location>
</feature>
<protein>
    <submittedName>
        <fullName evidence="2">Uncharacterized protein</fullName>
    </submittedName>
</protein>
<dbReference type="AlphaFoldDB" id="A0A5B7EK15"/>
<organism evidence="2 3">
    <name type="scientific">Portunus trituberculatus</name>
    <name type="common">Swimming crab</name>
    <name type="synonym">Neptunus trituberculatus</name>
    <dbReference type="NCBI Taxonomy" id="210409"/>
    <lineage>
        <taxon>Eukaryota</taxon>
        <taxon>Metazoa</taxon>
        <taxon>Ecdysozoa</taxon>
        <taxon>Arthropoda</taxon>
        <taxon>Crustacea</taxon>
        <taxon>Multicrustacea</taxon>
        <taxon>Malacostraca</taxon>
        <taxon>Eumalacostraca</taxon>
        <taxon>Eucarida</taxon>
        <taxon>Decapoda</taxon>
        <taxon>Pleocyemata</taxon>
        <taxon>Brachyura</taxon>
        <taxon>Eubrachyura</taxon>
        <taxon>Portunoidea</taxon>
        <taxon>Portunidae</taxon>
        <taxon>Portuninae</taxon>
        <taxon>Portunus</taxon>
    </lineage>
</organism>
<accession>A0A5B7EK15</accession>
<evidence type="ECO:0000256" key="1">
    <source>
        <dbReference type="SAM" id="MobiDB-lite"/>
    </source>
</evidence>
<evidence type="ECO:0000313" key="3">
    <source>
        <dbReference type="Proteomes" id="UP000324222"/>
    </source>
</evidence>
<dbReference type="EMBL" id="VSRR010002877">
    <property type="protein sequence ID" value="MPC33658.1"/>
    <property type="molecule type" value="Genomic_DNA"/>
</dbReference>
<proteinExistence type="predicted"/>
<evidence type="ECO:0000313" key="2">
    <source>
        <dbReference type="EMBL" id="MPC33658.1"/>
    </source>
</evidence>
<name>A0A5B7EK15_PORTR</name>